<dbReference type="RefSeq" id="WP_207691872.1">
    <property type="nucleotide sequence ID" value="NZ_CP061799.1"/>
</dbReference>
<name>A0A975GGF0_9BACT</name>
<organism evidence="2 3">
    <name type="scientific">Desulfonema limicola</name>
    <dbReference type="NCBI Taxonomy" id="45656"/>
    <lineage>
        <taxon>Bacteria</taxon>
        <taxon>Pseudomonadati</taxon>
        <taxon>Thermodesulfobacteriota</taxon>
        <taxon>Desulfobacteria</taxon>
        <taxon>Desulfobacterales</taxon>
        <taxon>Desulfococcaceae</taxon>
        <taxon>Desulfonema</taxon>
    </lineage>
</organism>
<evidence type="ECO:0000313" key="2">
    <source>
        <dbReference type="EMBL" id="QTA80202.1"/>
    </source>
</evidence>
<protein>
    <submittedName>
        <fullName evidence="2">Uncharacterized protein</fullName>
    </submittedName>
</protein>
<reference evidence="2" key="1">
    <citation type="journal article" date="2021" name="Microb. Physiol.">
        <title>Proteogenomic Insights into the Physiology of Marine, Sulfate-Reducing, Filamentous Desulfonema limicola and Desulfonema magnum.</title>
        <authorList>
            <person name="Schnaars V."/>
            <person name="Wohlbrand L."/>
            <person name="Scheve S."/>
            <person name="Hinrichs C."/>
            <person name="Reinhardt R."/>
            <person name="Rabus R."/>
        </authorList>
    </citation>
    <scope>NUCLEOTIDE SEQUENCE</scope>
    <source>
        <strain evidence="2">5ac10</strain>
    </source>
</reference>
<gene>
    <name evidence="2" type="ORF">dnl_24960</name>
</gene>
<evidence type="ECO:0000256" key="1">
    <source>
        <dbReference type="SAM" id="MobiDB-lite"/>
    </source>
</evidence>
<sequence>MENTHQEKAGNENVSGIPPLEQSREQADSGFNSIAEIWAKAVNSYWDAFLVKKTDKDESKNPFLPKFLTNGAATRGINFWNTYISMCKSLSQAVIDPKTLNSVLKTSDDLPETLLKMQRTEMDRFFNWHSEMLGKTANFEKLTQLMCIKTFM</sequence>
<dbReference type="AlphaFoldDB" id="A0A975GGF0"/>
<accession>A0A975GGF0</accession>
<keyword evidence="3" id="KW-1185">Reference proteome</keyword>
<feature type="region of interest" description="Disordered" evidence="1">
    <location>
        <begin position="1"/>
        <end position="25"/>
    </location>
</feature>
<proteinExistence type="predicted"/>
<dbReference type="EMBL" id="CP061799">
    <property type="protein sequence ID" value="QTA80202.1"/>
    <property type="molecule type" value="Genomic_DNA"/>
</dbReference>
<evidence type="ECO:0000313" key="3">
    <source>
        <dbReference type="Proteomes" id="UP000663720"/>
    </source>
</evidence>
<feature type="compositionally biased region" description="Basic and acidic residues" evidence="1">
    <location>
        <begin position="1"/>
        <end position="10"/>
    </location>
</feature>
<dbReference type="KEGG" id="dli:dnl_24960"/>
<dbReference type="Proteomes" id="UP000663720">
    <property type="component" value="Chromosome"/>
</dbReference>